<keyword evidence="1" id="KW-0812">Transmembrane</keyword>
<keyword evidence="1" id="KW-0472">Membrane</keyword>
<organism evidence="2">
    <name type="scientific">viral metagenome</name>
    <dbReference type="NCBI Taxonomy" id="1070528"/>
    <lineage>
        <taxon>unclassified sequences</taxon>
        <taxon>metagenomes</taxon>
        <taxon>organismal metagenomes</taxon>
    </lineage>
</organism>
<dbReference type="EMBL" id="MN740684">
    <property type="protein sequence ID" value="QHU07272.1"/>
    <property type="molecule type" value="Genomic_DNA"/>
</dbReference>
<feature type="transmembrane region" description="Helical" evidence="1">
    <location>
        <begin position="6"/>
        <end position="23"/>
    </location>
</feature>
<evidence type="ECO:0000256" key="1">
    <source>
        <dbReference type="SAM" id="Phobius"/>
    </source>
</evidence>
<dbReference type="AlphaFoldDB" id="A0A6C0JNG6"/>
<sequence>MNINNIINVVSVFLLFIISFLVINSSIYNKEKKIELFHNENKVEFHNEDILKKCPRGCGFHDTYVPNCDLCTEDKTDYDKATLEEKADIDKYHIEGDKQEEYTLKLINEWRKINPLCRFVFTIPIYDRANNNVLDFKTINIHPYYQKILYSKFNETEDAENISKITEWINNTFNKEIMENPKNIYPFPELLSNWKYISNEPSEYIKNELDYIIRLKYNLFNNDITEQPEQVNSDVTSYPDYNTNKIDIFDIDDNYNIVSSTNRLNTKDELIKNINKPLINSYKYANKRWKLFNLNTDQDELPSVDNYIIKILENIKNGKGLHINDIICLTKLDRENGLKYLNKLKDILILQEIERKKKILEYLTYHKLSTNGYFQYTLKTSCKNNDNDNIYTEIKLNDKIDNSENLEIVHYNKYWPIFNRSADFVDINQNILNKEVQNTENTEDDENYNENTQVCYDNLCSRDITNGIECLFLSKLSKID</sequence>
<protein>
    <submittedName>
        <fullName evidence="2">Uncharacterized protein</fullName>
    </submittedName>
</protein>
<keyword evidence="1" id="KW-1133">Transmembrane helix</keyword>
<proteinExistence type="predicted"/>
<reference evidence="2" key="1">
    <citation type="journal article" date="2020" name="Nature">
        <title>Giant virus diversity and host interactions through global metagenomics.</title>
        <authorList>
            <person name="Schulz F."/>
            <person name="Roux S."/>
            <person name="Paez-Espino D."/>
            <person name="Jungbluth S."/>
            <person name="Walsh D.A."/>
            <person name="Denef V.J."/>
            <person name="McMahon K.D."/>
            <person name="Konstantinidis K.T."/>
            <person name="Eloe-Fadrosh E.A."/>
            <person name="Kyrpides N.C."/>
            <person name="Woyke T."/>
        </authorList>
    </citation>
    <scope>NUCLEOTIDE SEQUENCE</scope>
    <source>
        <strain evidence="2">GVMAG-S-1040241-154</strain>
    </source>
</reference>
<name>A0A6C0JNG6_9ZZZZ</name>
<accession>A0A6C0JNG6</accession>
<evidence type="ECO:0000313" key="2">
    <source>
        <dbReference type="EMBL" id="QHU07272.1"/>
    </source>
</evidence>